<evidence type="ECO:0000313" key="2">
    <source>
        <dbReference type="EMBL" id="KAJ1205289.1"/>
    </source>
</evidence>
<dbReference type="GO" id="GO:0015074">
    <property type="term" value="P:DNA integration"/>
    <property type="evidence" value="ECO:0007669"/>
    <property type="project" value="InterPro"/>
</dbReference>
<name>A0AAV7VWW6_PLEWA</name>
<dbReference type="InterPro" id="IPR012337">
    <property type="entry name" value="RNaseH-like_sf"/>
</dbReference>
<accession>A0AAV7VWW6</accession>
<dbReference type="InterPro" id="IPR036397">
    <property type="entry name" value="RNaseH_sf"/>
</dbReference>
<dbReference type="GO" id="GO:0003676">
    <property type="term" value="F:nucleic acid binding"/>
    <property type="evidence" value="ECO:0007669"/>
    <property type="project" value="InterPro"/>
</dbReference>
<feature type="domain" description="Integrase catalytic" evidence="1">
    <location>
        <begin position="35"/>
        <end position="220"/>
    </location>
</feature>
<dbReference type="Gene3D" id="3.30.420.10">
    <property type="entry name" value="Ribonuclease H-like superfamily/Ribonuclease H"/>
    <property type="match status" value="1"/>
</dbReference>
<proteinExistence type="predicted"/>
<dbReference type="InterPro" id="IPR052160">
    <property type="entry name" value="Gypsy_RT_Integrase-like"/>
</dbReference>
<evidence type="ECO:0000313" key="3">
    <source>
        <dbReference type="Proteomes" id="UP001066276"/>
    </source>
</evidence>
<comment type="caution">
    <text evidence="2">The sequence shown here is derived from an EMBL/GenBank/DDBJ whole genome shotgun (WGS) entry which is preliminary data.</text>
</comment>
<dbReference type="PROSITE" id="PS50994">
    <property type="entry name" value="INTEGRASE"/>
    <property type="match status" value="1"/>
</dbReference>
<gene>
    <name evidence="2" type="ORF">NDU88_000724</name>
</gene>
<dbReference type="InterPro" id="IPR001584">
    <property type="entry name" value="Integrase_cat-core"/>
</dbReference>
<evidence type="ECO:0000259" key="1">
    <source>
        <dbReference type="PROSITE" id="PS50994"/>
    </source>
</evidence>
<dbReference type="Proteomes" id="UP001066276">
    <property type="component" value="Chromosome 1_2"/>
</dbReference>
<dbReference type="PANTHER" id="PTHR47266">
    <property type="entry name" value="ENDONUCLEASE-RELATED"/>
    <property type="match status" value="1"/>
</dbReference>
<keyword evidence="3" id="KW-1185">Reference proteome</keyword>
<organism evidence="2 3">
    <name type="scientific">Pleurodeles waltl</name>
    <name type="common">Iberian ribbed newt</name>
    <dbReference type="NCBI Taxonomy" id="8319"/>
    <lineage>
        <taxon>Eukaryota</taxon>
        <taxon>Metazoa</taxon>
        <taxon>Chordata</taxon>
        <taxon>Craniata</taxon>
        <taxon>Vertebrata</taxon>
        <taxon>Euteleostomi</taxon>
        <taxon>Amphibia</taxon>
        <taxon>Batrachia</taxon>
        <taxon>Caudata</taxon>
        <taxon>Salamandroidea</taxon>
        <taxon>Salamandridae</taxon>
        <taxon>Pleurodelinae</taxon>
        <taxon>Pleurodeles</taxon>
    </lineage>
</organism>
<protein>
    <recommendedName>
        <fullName evidence="1">Integrase catalytic domain-containing protein</fullName>
    </recommendedName>
</protein>
<dbReference type="EMBL" id="JANPWB010000002">
    <property type="protein sequence ID" value="KAJ1205289.1"/>
    <property type="molecule type" value="Genomic_DNA"/>
</dbReference>
<dbReference type="AlphaFoldDB" id="A0AAV7VWW6"/>
<sequence length="446" mass="50316">MRVCLLPLVGNSSRVAACWCADIRLWISECDQCRQQIVPTELCREMQKFKVSEVWEFLSMDVIGPLPATIHGHMFILIVTDLFSKWVEAVPLKTKSAQEVIQNLVNIFLRCGCPKLILSDQGQHFVKQINMEVSTLFTVPKPVTAVYHPQTNTLDEMTNALIKSTLAECVSEHKDDWDNYVTSAVFSIVTKPNNTTKVSPFFLMYNREARFPSEIATDHLKPFIHAQEDLLNNTKQERVSFQVVNQPNIEELPVILPTDCLDTVEEQFGGTLSNNQLFDMECEHAYSSVRASAWDNGSNGTISNVLSPKRKRSCADDESIVSNGIDEPGEERTPKSLCQVTRGSFVSIRPNQGVFQTESWKPHGSTLYHPVVSQLLVNIEKYDQISFEEGAFFIGDASGGCLQKESGHAIHCWRYDEKEKKLFIALSFLFTNFFVFQEIACLLGAV</sequence>
<dbReference type="SUPFAM" id="SSF53098">
    <property type="entry name" value="Ribonuclease H-like"/>
    <property type="match status" value="1"/>
</dbReference>
<reference evidence="2" key="1">
    <citation type="journal article" date="2022" name="bioRxiv">
        <title>Sequencing and chromosome-scale assembly of the giantPleurodeles waltlgenome.</title>
        <authorList>
            <person name="Brown T."/>
            <person name="Elewa A."/>
            <person name="Iarovenko S."/>
            <person name="Subramanian E."/>
            <person name="Araus A.J."/>
            <person name="Petzold A."/>
            <person name="Susuki M."/>
            <person name="Suzuki K.-i.T."/>
            <person name="Hayashi T."/>
            <person name="Toyoda A."/>
            <person name="Oliveira C."/>
            <person name="Osipova E."/>
            <person name="Leigh N.D."/>
            <person name="Simon A."/>
            <person name="Yun M.H."/>
        </authorList>
    </citation>
    <scope>NUCLEOTIDE SEQUENCE</scope>
    <source>
        <strain evidence="2">20211129_DDA</strain>
        <tissue evidence="2">Liver</tissue>
    </source>
</reference>